<dbReference type="CDD" id="cd00060">
    <property type="entry name" value="FHA"/>
    <property type="match status" value="1"/>
</dbReference>
<dbReference type="PANTHER" id="PTHR43289:SF6">
    <property type="entry name" value="SERINE_THREONINE-PROTEIN KINASE NEKL-3"/>
    <property type="match status" value="1"/>
</dbReference>
<evidence type="ECO:0000256" key="2">
    <source>
        <dbReference type="ARBA" id="ARBA00022679"/>
    </source>
</evidence>
<dbReference type="SUPFAM" id="SSF56112">
    <property type="entry name" value="Protein kinase-like (PK-like)"/>
    <property type="match status" value="1"/>
</dbReference>
<keyword evidence="2" id="KW-0808">Transferase</keyword>
<dbReference type="InterPro" id="IPR011009">
    <property type="entry name" value="Kinase-like_dom_sf"/>
</dbReference>
<dbReference type="InterPro" id="IPR000719">
    <property type="entry name" value="Prot_kinase_dom"/>
</dbReference>
<dbReference type="PROSITE" id="PS50011">
    <property type="entry name" value="PROTEIN_KINASE_DOM"/>
    <property type="match status" value="1"/>
</dbReference>
<dbReference type="PROSITE" id="PS50006">
    <property type="entry name" value="FHA_DOMAIN"/>
    <property type="match status" value="1"/>
</dbReference>
<keyword evidence="9" id="KW-1185">Reference proteome</keyword>
<keyword evidence="4" id="KW-0418">Kinase</keyword>
<protein>
    <recommendedName>
        <fullName evidence="1">non-specific serine/threonine protein kinase</fullName>
        <ecNumber evidence="1">2.7.11.1</ecNumber>
    </recommendedName>
</protein>
<dbReference type="Gene3D" id="2.60.200.20">
    <property type="match status" value="1"/>
</dbReference>
<organism evidence="8 9">
    <name type="scientific">Tengunoibacter tsumagoiensis</name>
    <dbReference type="NCBI Taxonomy" id="2014871"/>
    <lineage>
        <taxon>Bacteria</taxon>
        <taxon>Bacillati</taxon>
        <taxon>Chloroflexota</taxon>
        <taxon>Ktedonobacteria</taxon>
        <taxon>Ktedonobacterales</taxon>
        <taxon>Dictyobacteraceae</taxon>
        <taxon>Tengunoibacter</taxon>
    </lineage>
</organism>
<dbReference type="EC" id="2.7.11.1" evidence="1"/>
<dbReference type="InterPro" id="IPR000253">
    <property type="entry name" value="FHA_dom"/>
</dbReference>
<dbReference type="EMBL" id="BIFR01000001">
    <property type="protein sequence ID" value="GCE12599.1"/>
    <property type="molecule type" value="Genomic_DNA"/>
</dbReference>
<evidence type="ECO:0000313" key="9">
    <source>
        <dbReference type="Proteomes" id="UP000287352"/>
    </source>
</evidence>
<dbReference type="SUPFAM" id="SSF49879">
    <property type="entry name" value="SMAD/FHA domain"/>
    <property type="match status" value="1"/>
</dbReference>
<dbReference type="GO" id="GO:0004674">
    <property type="term" value="F:protein serine/threonine kinase activity"/>
    <property type="evidence" value="ECO:0007669"/>
    <property type="project" value="UniProtKB-EC"/>
</dbReference>
<keyword evidence="3" id="KW-0547">Nucleotide-binding</keyword>
<dbReference type="InterPro" id="IPR008984">
    <property type="entry name" value="SMAD_FHA_dom_sf"/>
</dbReference>
<keyword evidence="5" id="KW-0067">ATP-binding</keyword>
<dbReference type="Pfam" id="PF00069">
    <property type="entry name" value="Pkinase"/>
    <property type="match status" value="1"/>
</dbReference>
<dbReference type="SMART" id="SM00240">
    <property type="entry name" value="FHA"/>
    <property type="match status" value="1"/>
</dbReference>
<gene>
    <name evidence="8" type="ORF">KTT_24580</name>
</gene>
<evidence type="ECO:0000259" key="6">
    <source>
        <dbReference type="PROSITE" id="PS50006"/>
    </source>
</evidence>
<dbReference type="GO" id="GO:0005524">
    <property type="term" value="F:ATP binding"/>
    <property type="evidence" value="ECO:0007669"/>
    <property type="project" value="UniProtKB-KW"/>
</dbReference>
<dbReference type="OrthoDB" id="9814968at2"/>
<comment type="caution">
    <text evidence="8">The sequence shown here is derived from an EMBL/GenBank/DDBJ whole genome shotgun (WGS) entry which is preliminary data.</text>
</comment>
<evidence type="ECO:0000259" key="7">
    <source>
        <dbReference type="PROSITE" id="PS50011"/>
    </source>
</evidence>
<reference evidence="9" key="1">
    <citation type="submission" date="2018-12" db="EMBL/GenBank/DDBJ databases">
        <title>Tengunoibacter tsumagoiensis gen. nov., sp. nov., Dictyobacter kobayashii sp. nov., D. alpinus sp. nov., and D. joshuensis sp. nov. and description of Dictyobacteraceae fam. nov. within the order Ktedonobacterales isolated from Tengu-no-mugimeshi.</title>
        <authorList>
            <person name="Wang C.M."/>
            <person name="Zheng Y."/>
            <person name="Sakai Y."/>
            <person name="Toyoda A."/>
            <person name="Minakuchi Y."/>
            <person name="Abe K."/>
            <person name="Yokota A."/>
            <person name="Yabe S."/>
        </authorList>
    </citation>
    <scope>NUCLEOTIDE SEQUENCE [LARGE SCALE GENOMIC DNA]</scope>
    <source>
        <strain evidence="9">Uno3</strain>
    </source>
</reference>
<dbReference type="SMART" id="SM00220">
    <property type="entry name" value="S_TKc"/>
    <property type="match status" value="1"/>
</dbReference>
<name>A0A402A0L1_9CHLR</name>
<evidence type="ECO:0000256" key="5">
    <source>
        <dbReference type="ARBA" id="ARBA00022840"/>
    </source>
</evidence>
<sequence>MSAHDARLIGDVYRIGQVLKTIGTITNYTAYNRNTNDVVGLIVIELPPTISTFAVQPFFQSLEQRRSLESPHVLRIHQGGIDGNRIYIATDPPRGTTLQHVIDTEDITVTRAIQLVQQVARGLQVFHARGLTGLDLRPHNLTIDTIGITDRMQIDDIGLRPLLLYLSSASGQEPPASIAIDLRYTSPEYMKDGIPRASSDIYQLGLLLFYLVTGRLPFVGRTAAETGILQSASPIPVMNQYTYNTPPRLQEIVERLLSKDPAQRYNDLKLLNTDLEMVAQALHQPSQALPQSKEPTRPTQPGANLTTEISVAELDIALQQTIPPGSITTLTGALSSIIPTPDGIYAYLSFESENAPPQKFAITQKSTIIGRLDPKRGVSPDLDLSTLDPTMTISRQHARIRFEETFFYIEDLKSRNKTRLGQLVLPPLKAELLHHGDLLSFGSVRLRFEIPGH</sequence>
<dbReference type="PANTHER" id="PTHR43289">
    <property type="entry name" value="MITOGEN-ACTIVATED PROTEIN KINASE KINASE KINASE 20-RELATED"/>
    <property type="match status" value="1"/>
</dbReference>
<feature type="domain" description="FHA" evidence="6">
    <location>
        <begin position="367"/>
        <end position="425"/>
    </location>
</feature>
<dbReference type="Proteomes" id="UP000287352">
    <property type="component" value="Unassembled WGS sequence"/>
</dbReference>
<dbReference type="Gene3D" id="1.10.510.10">
    <property type="entry name" value="Transferase(Phosphotransferase) domain 1"/>
    <property type="match status" value="1"/>
</dbReference>
<dbReference type="AlphaFoldDB" id="A0A402A0L1"/>
<evidence type="ECO:0000256" key="1">
    <source>
        <dbReference type="ARBA" id="ARBA00012513"/>
    </source>
</evidence>
<evidence type="ECO:0000256" key="3">
    <source>
        <dbReference type="ARBA" id="ARBA00022741"/>
    </source>
</evidence>
<feature type="domain" description="Protein kinase" evidence="7">
    <location>
        <begin position="13"/>
        <end position="278"/>
    </location>
</feature>
<proteinExistence type="predicted"/>
<evidence type="ECO:0000256" key="4">
    <source>
        <dbReference type="ARBA" id="ARBA00022777"/>
    </source>
</evidence>
<accession>A0A402A0L1</accession>
<dbReference type="Pfam" id="PF00498">
    <property type="entry name" value="FHA"/>
    <property type="match status" value="1"/>
</dbReference>
<evidence type="ECO:0000313" key="8">
    <source>
        <dbReference type="EMBL" id="GCE12599.1"/>
    </source>
</evidence>
<dbReference type="RefSeq" id="WP_126580204.1">
    <property type="nucleotide sequence ID" value="NZ_BIFR01000001.1"/>
</dbReference>